<evidence type="ECO:0000313" key="3">
    <source>
        <dbReference type="Proteomes" id="UP000011083"/>
    </source>
</evidence>
<feature type="region of interest" description="Disordered" evidence="1">
    <location>
        <begin position="45"/>
        <end position="86"/>
    </location>
</feature>
<dbReference type="GeneID" id="14918784"/>
<dbReference type="AlphaFoldDB" id="L8GZT4"/>
<reference evidence="2 3" key="1">
    <citation type="journal article" date="2013" name="Genome Biol.">
        <title>Genome of Acanthamoeba castellanii highlights extensive lateral gene transfer and early evolution of tyrosine kinase signaling.</title>
        <authorList>
            <person name="Clarke M."/>
            <person name="Lohan A.J."/>
            <person name="Liu B."/>
            <person name="Lagkouvardos I."/>
            <person name="Roy S."/>
            <person name="Zafar N."/>
            <person name="Bertelli C."/>
            <person name="Schilde C."/>
            <person name="Kianianmomeni A."/>
            <person name="Burglin T.R."/>
            <person name="Frech C."/>
            <person name="Turcotte B."/>
            <person name="Kopec K.O."/>
            <person name="Synnott J.M."/>
            <person name="Choo C."/>
            <person name="Paponov I."/>
            <person name="Finkler A."/>
            <person name="Soon Heng Tan C."/>
            <person name="Hutchins A.P."/>
            <person name="Weinmeier T."/>
            <person name="Rattei T."/>
            <person name="Chu J.S."/>
            <person name="Gimenez G."/>
            <person name="Irimia M."/>
            <person name="Rigden D.J."/>
            <person name="Fitzpatrick D.A."/>
            <person name="Lorenzo-Morales J."/>
            <person name="Bateman A."/>
            <person name="Chiu C.H."/>
            <person name="Tang P."/>
            <person name="Hegemann P."/>
            <person name="Fromm H."/>
            <person name="Raoult D."/>
            <person name="Greub G."/>
            <person name="Miranda-Saavedra D."/>
            <person name="Chen N."/>
            <person name="Nash P."/>
            <person name="Ginger M.L."/>
            <person name="Horn M."/>
            <person name="Schaap P."/>
            <person name="Caler L."/>
            <person name="Loftus B."/>
        </authorList>
    </citation>
    <scope>NUCLEOTIDE SEQUENCE [LARGE SCALE GENOMIC DNA]</scope>
    <source>
        <strain evidence="2 3">Neff</strain>
    </source>
</reference>
<feature type="non-terminal residue" evidence="2">
    <location>
        <position position="86"/>
    </location>
</feature>
<feature type="compositionally biased region" description="Basic residues" evidence="1">
    <location>
        <begin position="68"/>
        <end position="86"/>
    </location>
</feature>
<organism evidence="2 3">
    <name type="scientific">Acanthamoeba castellanii (strain ATCC 30010 / Neff)</name>
    <dbReference type="NCBI Taxonomy" id="1257118"/>
    <lineage>
        <taxon>Eukaryota</taxon>
        <taxon>Amoebozoa</taxon>
        <taxon>Discosea</taxon>
        <taxon>Longamoebia</taxon>
        <taxon>Centramoebida</taxon>
        <taxon>Acanthamoebidae</taxon>
        <taxon>Acanthamoeba</taxon>
    </lineage>
</organism>
<dbReference type="RefSeq" id="XP_004340047.1">
    <property type="nucleotide sequence ID" value="XM_004339999.1"/>
</dbReference>
<dbReference type="EMBL" id="KB007963">
    <property type="protein sequence ID" value="ELR18028.1"/>
    <property type="molecule type" value="Genomic_DNA"/>
</dbReference>
<dbReference type="VEuPathDB" id="AmoebaDB:ACA1_102330"/>
<dbReference type="KEGG" id="acan:ACA1_102330"/>
<accession>L8GZT4</accession>
<name>L8GZT4_ACACF</name>
<evidence type="ECO:0000313" key="2">
    <source>
        <dbReference type="EMBL" id="ELR18028.1"/>
    </source>
</evidence>
<dbReference type="Proteomes" id="UP000011083">
    <property type="component" value="Unassembled WGS sequence"/>
</dbReference>
<protein>
    <submittedName>
        <fullName evidence="2">Uncharacterized protein</fullName>
    </submittedName>
</protein>
<keyword evidence="3" id="KW-1185">Reference proteome</keyword>
<evidence type="ECO:0000256" key="1">
    <source>
        <dbReference type="SAM" id="MobiDB-lite"/>
    </source>
</evidence>
<proteinExistence type="predicted"/>
<gene>
    <name evidence="2" type="ORF">ACA1_102330</name>
</gene>
<sequence>MQLKRSSAHPRLPVELVVLIRRDREFRLRQVVPLHPLQLALQRSVTHRAAPAHRRQLLQSAPGPLARHQPHQHQRHRHRHARRDRD</sequence>